<evidence type="ECO:0000256" key="6">
    <source>
        <dbReference type="ARBA" id="ARBA00048447"/>
    </source>
</evidence>
<evidence type="ECO:0000313" key="8">
    <source>
        <dbReference type="EMBL" id="BCN32480.1"/>
    </source>
</evidence>
<dbReference type="Gene3D" id="3.40.50.1580">
    <property type="entry name" value="Nucleoside phosphorylase domain"/>
    <property type="match status" value="1"/>
</dbReference>
<evidence type="ECO:0000313" key="9">
    <source>
        <dbReference type="Proteomes" id="UP000595897"/>
    </source>
</evidence>
<comment type="catalytic activity">
    <reaction evidence="6">
        <text>uridine + phosphate = alpha-D-ribose 1-phosphate + uracil</text>
        <dbReference type="Rhea" id="RHEA:24388"/>
        <dbReference type="ChEBI" id="CHEBI:16704"/>
        <dbReference type="ChEBI" id="CHEBI:17568"/>
        <dbReference type="ChEBI" id="CHEBI:43474"/>
        <dbReference type="ChEBI" id="CHEBI:57720"/>
        <dbReference type="EC" id="2.4.2.3"/>
    </reaction>
</comment>
<organism evidence="8 9">
    <name type="scientific">Anaeromicropila herbilytica</name>
    <dbReference type="NCBI Taxonomy" id="2785025"/>
    <lineage>
        <taxon>Bacteria</taxon>
        <taxon>Bacillati</taxon>
        <taxon>Bacillota</taxon>
        <taxon>Clostridia</taxon>
        <taxon>Lachnospirales</taxon>
        <taxon>Lachnospiraceae</taxon>
        <taxon>Anaeromicropila</taxon>
    </lineage>
</organism>
<evidence type="ECO:0000256" key="3">
    <source>
        <dbReference type="ARBA" id="ARBA00021980"/>
    </source>
</evidence>
<dbReference type="Pfam" id="PF01048">
    <property type="entry name" value="PNP_UDP_1"/>
    <property type="match status" value="1"/>
</dbReference>
<evidence type="ECO:0000259" key="7">
    <source>
        <dbReference type="Pfam" id="PF01048"/>
    </source>
</evidence>
<proteinExistence type="inferred from homology"/>
<dbReference type="Proteomes" id="UP000595897">
    <property type="component" value="Chromosome"/>
</dbReference>
<dbReference type="InterPro" id="IPR035994">
    <property type="entry name" value="Nucleoside_phosphorylase_sf"/>
</dbReference>
<protein>
    <recommendedName>
        <fullName evidence="3">Uridine phosphorylase</fullName>
        <ecNumber evidence="2">2.4.2.3</ecNumber>
    </recommendedName>
</protein>
<keyword evidence="4" id="KW-0328">Glycosyltransferase</keyword>
<dbReference type="PANTHER" id="PTHR43691">
    <property type="entry name" value="URIDINE PHOSPHORYLASE"/>
    <property type="match status" value="1"/>
</dbReference>
<dbReference type="CDD" id="cd17767">
    <property type="entry name" value="UP_EcUdp-like"/>
    <property type="match status" value="1"/>
</dbReference>
<dbReference type="RefSeq" id="WP_271713527.1">
    <property type="nucleotide sequence ID" value="NZ_AP024169.1"/>
</dbReference>
<accession>A0A7R7EPS2</accession>
<name>A0A7R7EPS2_9FIRM</name>
<dbReference type="GO" id="GO:0005829">
    <property type="term" value="C:cytosol"/>
    <property type="evidence" value="ECO:0007669"/>
    <property type="project" value="TreeGrafter"/>
</dbReference>
<dbReference type="GO" id="GO:0004850">
    <property type="term" value="F:uridine phosphorylase activity"/>
    <property type="evidence" value="ECO:0007669"/>
    <property type="project" value="UniProtKB-EC"/>
</dbReference>
<feature type="domain" description="Nucleoside phosphorylase" evidence="7">
    <location>
        <begin position="19"/>
        <end position="203"/>
    </location>
</feature>
<keyword evidence="9" id="KW-1185">Reference proteome</keyword>
<reference evidence="8 9" key="1">
    <citation type="submission" date="2020-11" db="EMBL/GenBank/DDBJ databases">
        <title>Draft genome sequencing of a Lachnospiraceae strain isolated from anoxic soil subjected to BSD treatment.</title>
        <authorList>
            <person name="Uek A."/>
            <person name="Tonouchi A."/>
        </authorList>
    </citation>
    <scope>NUCLEOTIDE SEQUENCE [LARGE SCALE GENOMIC DNA]</scope>
    <source>
        <strain evidence="8 9">TB5</strain>
    </source>
</reference>
<evidence type="ECO:0000256" key="2">
    <source>
        <dbReference type="ARBA" id="ARBA00011888"/>
    </source>
</evidence>
<dbReference type="GO" id="GO:0009164">
    <property type="term" value="P:nucleoside catabolic process"/>
    <property type="evidence" value="ECO:0007669"/>
    <property type="project" value="UniProtKB-ARBA"/>
</dbReference>
<dbReference type="PROSITE" id="PS01232">
    <property type="entry name" value="PNP_UDP_1"/>
    <property type="match status" value="1"/>
</dbReference>
<dbReference type="InterPro" id="IPR000845">
    <property type="entry name" value="Nucleoside_phosphorylase_d"/>
</dbReference>
<gene>
    <name evidence="8" type="ORF">bsdtb5_37750</name>
</gene>
<evidence type="ECO:0000256" key="4">
    <source>
        <dbReference type="ARBA" id="ARBA00022676"/>
    </source>
</evidence>
<dbReference type="PANTHER" id="PTHR43691:SF11">
    <property type="entry name" value="FI09636P-RELATED"/>
    <property type="match status" value="1"/>
</dbReference>
<keyword evidence="5" id="KW-0808">Transferase</keyword>
<dbReference type="AlphaFoldDB" id="A0A7R7EPS2"/>
<evidence type="ECO:0000256" key="1">
    <source>
        <dbReference type="ARBA" id="ARBA00010456"/>
    </source>
</evidence>
<dbReference type="EMBL" id="AP024169">
    <property type="protein sequence ID" value="BCN32480.1"/>
    <property type="molecule type" value="Genomic_DNA"/>
</dbReference>
<dbReference type="InterPro" id="IPR018016">
    <property type="entry name" value="Nucleoside_phosphorylase_CS"/>
</dbReference>
<evidence type="ECO:0000256" key="5">
    <source>
        <dbReference type="ARBA" id="ARBA00022679"/>
    </source>
</evidence>
<sequence length="255" mass="28085">MVLNKLQPHIRISNRDTAKYALLPGDPGRVKRVMELLDKPKELASNREYYSISGYYKGIKLLVLSTGIGGASTGIAIEELHNIGVEVMIRIGSCGSLSTRTHIGDLVLVNGAVRDDGTSKTYIDSIYPAIPDTLLLIDTINSAEQLGCSYQIGKTRSHDSFYTENEEEYKSFWSSKGVLASDMETAALFTIGGLRGIKTASILNTVVEYQGNLENEINSYVEGQSHMLQGESNEINVALNSIYIYEQKNNIYTSN</sequence>
<comment type="similarity">
    <text evidence="1">Belongs to the PNP/UDP phosphorylase family.</text>
</comment>
<dbReference type="SUPFAM" id="SSF53167">
    <property type="entry name" value="Purine and uridine phosphorylases"/>
    <property type="match status" value="1"/>
</dbReference>
<dbReference type="KEGG" id="ahb:bsdtb5_37750"/>
<dbReference type="EC" id="2.4.2.3" evidence="2"/>